<accession>A0A7L0Y4T2</accession>
<feature type="non-terminal residue" evidence="3">
    <location>
        <position position="1"/>
    </location>
</feature>
<comment type="similarity">
    <text evidence="1">Belongs to the ATP-dependent AMP-binding enzyme family.</text>
</comment>
<dbReference type="Proteomes" id="UP000539920">
    <property type="component" value="Unassembled WGS sequence"/>
</dbReference>
<dbReference type="Gene3D" id="3.40.50.12780">
    <property type="entry name" value="N-terminal domain of ligase-like"/>
    <property type="match status" value="1"/>
</dbReference>
<organism evidence="3 4">
    <name type="scientific">Ploceus nigricollis</name>
    <dbReference type="NCBI Taxonomy" id="441696"/>
    <lineage>
        <taxon>Eukaryota</taxon>
        <taxon>Metazoa</taxon>
        <taxon>Chordata</taxon>
        <taxon>Craniata</taxon>
        <taxon>Vertebrata</taxon>
        <taxon>Euteleostomi</taxon>
        <taxon>Archelosauria</taxon>
        <taxon>Archosauria</taxon>
        <taxon>Dinosauria</taxon>
        <taxon>Saurischia</taxon>
        <taxon>Theropoda</taxon>
        <taxon>Coelurosauria</taxon>
        <taxon>Aves</taxon>
        <taxon>Neognathae</taxon>
        <taxon>Neoaves</taxon>
        <taxon>Telluraves</taxon>
        <taxon>Australaves</taxon>
        <taxon>Passeriformes</taxon>
        <taxon>Passeroidea</taxon>
        <taxon>Ploceidae</taxon>
        <taxon>Ploceinae</taxon>
        <taxon>Ploceus</taxon>
    </lineage>
</organism>
<proteinExistence type="inferred from homology"/>
<dbReference type="GO" id="GO:0005324">
    <property type="term" value="F:long-chain fatty acid transmembrane transporter activity"/>
    <property type="evidence" value="ECO:0007669"/>
    <property type="project" value="TreeGrafter"/>
</dbReference>
<dbReference type="GO" id="GO:0005789">
    <property type="term" value="C:endoplasmic reticulum membrane"/>
    <property type="evidence" value="ECO:0007669"/>
    <property type="project" value="TreeGrafter"/>
</dbReference>
<comment type="caution">
    <text evidence="3">The sequence shown here is derived from an EMBL/GenBank/DDBJ whole genome shotgun (WGS) entry which is preliminary data.</text>
</comment>
<dbReference type="SUPFAM" id="SSF56801">
    <property type="entry name" value="Acetyl-CoA synthetase-like"/>
    <property type="match status" value="1"/>
</dbReference>
<evidence type="ECO:0000313" key="3">
    <source>
        <dbReference type="EMBL" id="NXM11432.1"/>
    </source>
</evidence>
<keyword evidence="4" id="KW-1185">Reference proteome</keyword>
<dbReference type="EMBL" id="VXBC01001381">
    <property type="protein sequence ID" value="NXM11432.1"/>
    <property type="molecule type" value="Genomic_DNA"/>
</dbReference>
<dbReference type="InterPro" id="IPR042099">
    <property type="entry name" value="ANL_N_sf"/>
</dbReference>
<dbReference type="PANTHER" id="PTHR43107:SF4">
    <property type="entry name" value="LONG-CHAIN FATTY ACID TRANSPORT PROTEIN 2"/>
    <property type="match status" value="1"/>
</dbReference>
<evidence type="ECO:0000313" key="4">
    <source>
        <dbReference type="Proteomes" id="UP000539920"/>
    </source>
</evidence>
<dbReference type="GO" id="GO:0004467">
    <property type="term" value="F:long-chain fatty acid-CoA ligase activity"/>
    <property type="evidence" value="ECO:0007669"/>
    <property type="project" value="TreeGrafter"/>
</dbReference>
<dbReference type="GO" id="GO:0005886">
    <property type="term" value="C:plasma membrane"/>
    <property type="evidence" value="ECO:0007669"/>
    <property type="project" value="TreeGrafter"/>
</dbReference>
<sequence>ICIPFSLPAGKPGLLVFKVTEDGPFSGYAGNEEASEKKFLCNVFVEGDVYLDTGILLVMDEDGFLYFTDRVGETFRWKGENVATLEVAEIIGMMDFVQEVNVYGVSIKNDEGRTGMAAIVLKCYHNF</sequence>
<dbReference type="GO" id="GO:0044539">
    <property type="term" value="P:long-chain fatty acid import into cell"/>
    <property type="evidence" value="ECO:0007669"/>
    <property type="project" value="TreeGrafter"/>
</dbReference>
<protein>
    <submittedName>
        <fullName evidence="3">S27A6 protein</fullName>
    </submittedName>
</protein>
<evidence type="ECO:0000256" key="1">
    <source>
        <dbReference type="ARBA" id="ARBA00006432"/>
    </source>
</evidence>
<dbReference type="PANTHER" id="PTHR43107">
    <property type="entry name" value="LONG-CHAIN FATTY ACID TRANSPORT PROTEIN"/>
    <property type="match status" value="1"/>
</dbReference>
<keyword evidence="2" id="KW-0436">Ligase</keyword>
<feature type="non-terminal residue" evidence="3">
    <location>
        <position position="127"/>
    </location>
</feature>
<reference evidence="3 4" key="1">
    <citation type="submission" date="2019-09" db="EMBL/GenBank/DDBJ databases">
        <title>Bird 10,000 Genomes (B10K) Project - Family phase.</title>
        <authorList>
            <person name="Zhang G."/>
        </authorList>
    </citation>
    <scope>NUCLEOTIDE SEQUENCE [LARGE SCALE GENOMIC DNA]</scope>
    <source>
        <strain evidence="3">B10K-DU-001-79</strain>
        <tissue evidence="3">Muscle</tissue>
    </source>
</reference>
<gene>
    <name evidence="3" type="primary">Slc27a6_0</name>
    <name evidence="3" type="ORF">PLONIG_R14340</name>
</gene>
<evidence type="ECO:0000256" key="2">
    <source>
        <dbReference type="ARBA" id="ARBA00022598"/>
    </source>
</evidence>
<dbReference type="AlphaFoldDB" id="A0A7L0Y4T2"/>
<name>A0A7L0Y4T2_9PASE</name>